<gene>
    <name evidence="2" type="ORF">BOTBODRAFT_612974</name>
</gene>
<evidence type="ECO:0000313" key="2">
    <source>
        <dbReference type="EMBL" id="KDQ07237.1"/>
    </source>
</evidence>
<reference evidence="3" key="1">
    <citation type="journal article" date="2014" name="Proc. Natl. Acad. Sci. U.S.A.">
        <title>Extensive sampling of basidiomycete genomes demonstrates inadequacy of the white-rot/brown-rot paradigm for wood decay fungi.</title>
        <authorList>
            <person name="Riley R."/>
            <person name="Salamov A.A."/>
            <person name="Brown D.W."/>
            <person name="Nagy L.G."/>
            <person name="Floudas D."/>
            <person name="Held B.W."/>
            <person name="Levasseur A."/>
            <person name="Lombard V."/>
            <person name="Morin E."/>
            <person name="Otillar R."/>
            <person name="Lindquist E.A."/>
            <person name="Sun H."/>
            <person name="LaButti K.M."/>
            <person name="Schmutz J."/>
            <person name="Jabbour D."/>
            <person name="Luo H."/>
            <person name="Baker S.E."/>
            <person name="Pisabarro A.G."/>
            <person name="Walton J.D."/>
            <person name="Blanchette R.A."/>
            <person name="Henrissat B."/>
            <person name="Martin F."/>
            <person name="Cullen D."/>
            <person name="Hibbett D.S."/>
            <person name="Grigoriev I.V."/>
        </authorList>
    </citation>
    <scope>NUCLEOTIDE SEQUENCE [LARGE SCALE GENOMIC DNA]</scope>
    <source>
        <strain evidence="3">FD-172 SS1</strain>
    </source>
</reference>
<feature type="compositionally biased region" description="Low complexity" evidence="1">
    <location>
        <begin position="45"/>
        <end position="59"/>
    </location>
</feature>
<proteinExistence type="predicted"/>
<evidence type="ECO:0008006" key="4">
    <source>
        <dbReference type="Google" id="ProtNLM"/>
    </source>
</evidence>
<dbReference type="InParanoid" id="A0A067M5U4"/>
<name>A0A067M5U4_BOTB1</name>
<evidence type="ECO:0000313" key="3">
    <source>
        <dbReference type="Proteomes" id="UP000027195"/>
    </source>
</evidence>
<organism evidence="2 3">
    <name type="scientific">Botryobasidium botryosum (strain FD-172 SS1)</name>
    <dbReference type="NCBI Taxonomy" id="930990"/>
    <lineage>
        <taxon>Eukaryota</taxon>
        <taxon>Fungi</taxon>
        <taxon>Dikarya</taxon>
        <taxon>Basidiomycota</taxon>
        <taxon>Agaricomycotina</taxon>
        <taxon>Agaricomycetes</taxon>
        <taxon>Cantharellales</taxon>
        <taxon>Botryobasidiaceae</taxon>
        <taxon>Botryobasidium</taxon>
    </lineage>
</organism>
<dbReference type="STRING" id="930990.A0A067M5U4"/>
<evidence type="ECO:0000256" key="1">
    <source>
        <dbReference type="SAM" id="MobiDB-lite"/>
    </source>
</evidence>
<dbReference type="AlphaFoldDB" id="A0A067M5U4"/>
<sequence length="437" mass="49257">MENTIAGNRKNVYAIFLSRFGWRGAESRPYSAVGGPQTSHRRRASSPSSPGSSQRKSISTPMILLDRPNSMLRCMTPAQTSALTPPSEMSFSWWPAAPIPAPLLLSNQYFYGGRQNISTRLSHKWTGYWISLTHALGSRFIICIKEGPAKEYTLLQTFDRTELQRRIRVWWMVFTTNRLLSSATNMNGDIEDERIETVWDIMMPPESSDLKTYHSTVSSLFIPDSGDTWVHTDTANVIRSKCIATIGRAARFGLLAVSNDQTFWDELETVDQAIRQIAASLPSVFEESCHRAEAAQAETQSTDAGRFTVEHHLFICDAAIRLHSRLGCAGNDTSRRVCLEACQKAMPAVRRLVERDLASSVAGYLALTWFRMFREFALQYDQLRAIGAHQDADLLVLDLKVLSLALRKRAEYRPVINELIAVLRREFPSLSSVPDMF</sequence>
<feature type="region of interest" description="Disordered" evidence="1">
    <location>
        <begin position="28"/>
        <end position="60"/>
    </location>
</feature>
<dbReference type="EMBL" id="KL198111">
    <property type="protein sequence ID" value="KDQ07237.1"/>
    <property type="molecule type" value="Genomic_DNA"/>
</dbReference>
<dbReference type="HOGENOM" id="CLU_626974_0_0_1"/>
<dbReference type="CDD" id="cd12148">
    <property type="entry name" value="fungal_TF_MHR"/>
    <property type="match status" value="1"/>
</dbReference>
<keyword evidence="3" id="KW-1185">Reference proteome</keyword>
<dbReference type="Proteomes" id="UP000027195">
    <property type="component" value="Unassembled WGS sequence"/>
</dbReference>
<protein>
    <recommendedName>
        <fullName evidence="4">Transcription factor domain-containing protein</fullName>
    </recommendedName>
</protein>
<accession>A0A067M5U4</accession>